<dbReference type="InterPro" id="IPR042197">
    <property type="entry name" value="Apaf_helical"/>
</dbReference>
<protein>
    <submittedName>
        <fullName evidence="11">Disease resistance protein</fullName>
    </submittedName>
</protein>
<keyword evidence="2" id="KW-0433">Leucine-rich repeat</keyword>
<dbReference type="Pfam" id="PF23559">
    <property type="entry name" value="WHD_DRP"/>
    <property type="match status" value="1"/>
</dbReference>
<dbReference type="Gene3D" id="3.40.50.300">
    <property type="entry name" value="P-loop containing nucleotide triphosphate hydrolases"/>
    <property type="match status" value="1"/>
</dbReference>
<name>A0ABR2LQT3_9ASPA</name>
<dbReference type="Gene3D" id="1.20.5.4130">
    <property type="match status" value="1"/>
</dbReference>
<dbReference type="SMART" id="SM00369">
    <property type="entry name" value="LRR_TYP"/>
    <property type="match status" value="3"/>
</dbReference>
<evidence type="ECO:0000256" key="5">
    <source>
        <dbReference type="ARBA" id="ARBA00022821"/>
    </source>
</evidence>
<evidence type="ECO:0000256" key="4">
    <source>
        <dbReference type="ARBA" id="ARBA00022741"/>
    </source>
</evidence>
<proteinExistence type="inferred from homology"/>
<dbReference type="InterPro" id="IPR027417">
    <property type="entry name" value="P-loop_NTPase"/>
</dbReference>
<dbReference type="InterPro" id="IPR055414">
    <property type="entry name" value="LRR_R13L4/SHOC2-like"/>
</dbReference>
<dbReference type="Proteomes" id="UP001412067">
    <property type="component" value="Unassembled WGS sequence"/>
</dbReference>
<keyword evidence="4" id="KW-0547">Nucleotide-binding</keyword>
<feature type="domain" description="Disease resistance N-terminal" evidence="8">
    <location>
        <begin position="99"/>
        <end position="154"/>
    </location>
</feature>
<evidence type="ECO:0000313" key="11">
    <source>
        <dbReference type="EMBL" id="KAK8947830.1"/>
    </source>
</evidence>
<evidence type="ECO:0000256" key="6">
    <source>
        <dbReference type="ARBA" id="ARBA00022840"/>
    </source>
</evidence>
<dbReference type="CDD" id="cd14798">
    <property type="entry name" value="RX-CC_like"/>
    <property type="match status" value="1"/>
</dbReference>
<evidence type="ECO:0000259" key="8">
    <source>
        <dbReference type="Pfam" id="PF18052"/>
    </source>
</evidence>
<organism evidence="11 12">
    <name type="scientific">Platanthera guangdongensis</name>
    <dbReference type="NCBI Taxonomy" id="2320717"/>
    <lineage>
        <taxon>Eukaryota</taxon>
        <taxon>Viridiplantae</taxon>
        <taxon>Streptophyta</taxon>
        <taxon>Embryophyta</taxon>
        <taxon>Tracheophyta</taxon>
        <taxon>Spermatophyta</taxon>
        <taxon>Magnoliopsida</taxon>
        <taxon>Liliopsida</taxon>
        <taxon>Asparagales</taxon>
        <taxon>Orchidaceae</taxon>
        <taxon>Orchidoideae</taxon>
        <taxon>Orchideae</taxon>
        <taxon>Orchidinae</taxon>
        <taxon>Platanthera</taxon>
    </lineage>
</organism>
<evidence type="ECO:0000259" key="9">
    <source>
        <dbReference type="Pfam" id="PF23559"/>
    </source>
</evidence>
<dbReference type="InterPro" id="IPR002182">
    <property type="entry name" value="NB-ARC"/>
</dbReference>
<dbReference type="SUPFAM" id="SSF52058">
    <property type="entry name" value="L domain-like"/>
    <property type="match status" value="1"/>
</dbReference>
<keyword evidence="12" id="KW-1185">Reference proteome</keyword>
<dbReference type="PANTHER" id="PTHR36766">
    <property type="entry name" value="PLANT BROAD-SPECTRUM MILDEW RESISTANCE PROTEIN RPW8"/>
    <property type="match status" value="1"/>
</dbReference>
<dbReference type="SUPFAM" id="SSF52540">
    <property type="entry name" value="P-loop containing nucleoside triphosphate hydrolases"/>
    <property type="match status" value="1"/>
</dbReference>
<dbReference type="Gene3D" id="1.10.10.10">
    <property type="entry name" value="Winged helix-like DNA-binding domain superfamily/Winged helix DNA-binding domain"/>
    <property type="match status" value="1"/>
</dbReference>
<gene>
    <name evidence="11" type="ORF">KSP40_PGU011917</name>
</gene>
<dbReference type="Gene3D" id="3.80.10.10">
    <property type="entry name" value="Ribonuclease Inhibitor"/>
    <property type="match status" value="1"/>
</dbReference>
<reference evidence="11 12" key="1">
    <citation type="journal article" date="2022" name="Nat. Plants">
        <title>Genomes of leafy and leafless Platanthera orchids illuminate the evolution of mycoheterotrophy.</title>
        <authorList>
            <person name="Li M.H."/>
            <person name="Liu K.W."/>
            <person name="Li Z."/>
            <person name="Lu H.C."/>
            <person name="Ye Q.L."/>
            <person name="Zhang D."/>
            <person name="Wang J.Y."/>
            <person name="Li Y.F."/>
            <person name="Zhong Z.M."/>
            <person name="Liu X."/>
            <person name="Yu X."/>
            <person name="Liu D.K."/>
            <person name="Tu X.D."/>
            <person name="Liu B."/>
            <person name="Hao Y."/>
            <person name="Liao X.Y."/>
            <person name="Jiang Y.T."/>
            <person name="Sun W.H."/>
            <person name="Chen J."/>
            <person name="Chen Y.Q."/>
            <person name="Ai Y."/>
            <person name="Zhai J.W."/>
            <person name="Wu S.S."/>
            <person name="Zhou Z."/>
            <person name="Hsiao Y.Y."/>
            <person name="Wu W.L."/>
            <person name="Chen Y.Y."/>
            <person name="Lin Y.F."/>
            <person name="Hsu J.L."/>
            <person name="Li C.Y."/>
            <person name="Wang Z.W."/>
            <person name="Zhao X."/>
            <person name="Zhong W.Y."/>
            <person name="Ma X.K."/>
            <person name="Ma L."/>
            <person name="Huang J."/>
            <person name="Chen G.Z."/>
            <person name="Huang M.Z."/>
            <person name="Huang L."/>
            <person name="Peng D.H."/>
            <person name="Luo Y.B."/>
            <person name="Zou S.Q."/>
            <person name="Chen S.P."/>
            <person name="Lan S."/>
            <person name="Tsai W.C."/>
            <person name="Van de Peer Y."/>
            <person name="Liu Z.J."/>
        </authorList>
    </citation>
    <scope>NUCLEOTIDE SEQUENCE [LARGE SCALE GENOMIC DNA]</scope>
    <source>
        <strain evidence="11">Lor288</strain>
    </source>
</reference>
<dbReference type="InterPro" id="IPR038005">
    <property type="entry name" value="RX-like_CC"/>
</dbReference>
<comment type="similarity">
    <text evidence="1">Belongs to the disease resistance NB-LRR family.</text>
</comment>
<evidence type="ECO:0000256" key="3">
    <source>
        <dbReference type="ARBA" id="ARBA00022737"/>
    </source>
</evidence>
<evidence type="ECO:0000256" key="2">
    <source>
        <dbReference type="ARBA" id="ARBA00022614"/>
    </source>
</evidence>
<keyword evidence="6" id="KW-0067">ATP-binding</keyword>
<dbReference type="Pfam" id="PF23598">
    <property type="entry name" value="LRR_14"/>
    <property type="match status" value="1"/>
</dbReference>
<keyword evidence="5" id="KW-0611">Plant defense</keyword>
<evidence type="ECO:0000313" key="12">
    <source>
        <dbReference type="Proteomes" id="UP001412067"/>
    </source>
</evidence>
<comment type="caution">
    <text evidence="11">The sequence shown here is derived from an EMBL/GenBank/DDBJ whole genome shotgun (WGS) entry which is preliminary data.</text>
</comment>
<feature type="domain" description="Disease resistance protein winged helix" evidence="9">
    <location>
        <begin position="501"/>
        <end position="569"/>
    </location>
</feature>
<sequence length="1110" mass="126549">MLFRPNPCFFLWASIFLPRRKLFLLGGHFALRGVFCTYARVFSRAILAGCGCEKIYTGGCNAQANQKKNTEIKCRYALNPRIRLCEGGGDHGPRREGRASKLQQRMAGIQSLLNDAEKRKFDDSSVENWLAELKDVMYDADDIIDLCRMEGARLLADQNHASKPSPVCCGMSSPFPCFRSIPLRHEIGNRVKELNDRLGQIYENRKMFKFERTFTKQETEITLVNSRQTSSMVDEFVVGREVEFAANELAELLLTEKVQEKCRLFAVTGMGGIGKTTLAAKIFNHSKIQTEFQLKIWVCISQTYSEIELLQQVIRGAKGSYGNAKTKSELQIILRDSVVSGKSLFLVLDDVWRADVWVDLLRVPLQSTKTNVRILVTTRYQDVAREMEAARIHPVLHLSIESSWDMLRLRIFPDRQEELVNDLKQIGLHIVERCGGLPLAIKAIASVLARKDPTRKEWDKVLRDDAWSTTKLPEELRGALYLSFTDLPSHLKQCFLYCSLHPEDAELSRRALSRLWVAEGFVAEQKDSLMEDLAEDYFNELVRRNLLIPDPYNPLGDTSKMHDLFRSLALFLSKDETFCGEAGEKNSSTTLTKLRRLSVAGKEAATEILDSVAEQGALRTLLASHANLTLNEERLRRLSHLRVLHIKKTHIETLPGSIGNLVHLRYLDLDGTHITAIPESIERLTNLQFLNIRACRYLKKLPNGITRLHNLRRLGLYNTPLIFIPKGIGKLQQLNDLSGFVVSNDNLSSKLEELNYLKQIRMLSICGLERAQSGAMILRELPQLSDLKLFFTEFDSESEPRMEEQNTVEKLLDELIPPRSLEELKIKGFFGRRFPTWMTLSTFEACTPFLTRLELIDITSCTHLPPLGQLPELKLLTIENASAVKKIGEEFLGGDENAATLIAFPKLEILRIIDMPELEEWCFGERLEENEATRFKLMSCLRELSIMDTPLLKQLPQGLKYTAMKSLEIQGARSLRELGNLPSQTEELHISNNKNLSKIGHLPALRLLNIKDCKALSSVERLDMLQQLTYFDYITQRQSLPEWLLNLLQNQTFNDFLFQLLCSEEVLHACLKGGSHWDVIQNIPRVIAYALTGNGYFHYSKKPLIYDTDI</sequence>
<dbReference type="EMBL" id="JBBWWR010000016">
    <property type="protein sequence ID" value="KAK8947830.1"/>
    <property type="molecule type" value="Genomic_DNA"/>
</dbReference>
<dbReference type="InterPro" id="IPR041118">
    <property type="entry name" value="Rx_N"/>
</dbReference>
<dbReference type="Gene3D" id="1.10.8.430">
    <property type="entry name" value="Helical domain of apoptotic protease-activating factors"/>
    <property type="match status" value="1"/>
</dbReference>
<evidence type="ECO:0000259" key="10">
    <source>
        <dbReference type="Pfam" id="PF23598"/>
    </source>
</evidence>
<accession>A0ABR2LQT3</accession>
<feature type="domain" description="NB-ARC" evidence="7">
    <location>
        <begin position="247"/>
        <end position="415"/>
    </location>
</feature>
<dbReference type="PRINTS" id="PR00364">
    <property type="entry name" value="DISEASERSIST"/>
</dbReference>
<dbReference type="InterPro" id="IPR036388">
    <property type="entry name" value="WH-like_DNA-bd_sf"/>
</dbReference>
<dbReference type="PANTHER" id="PTHR36766:SF70">
    <property type="entry name" value="DISEASE RESISTANCE PROTEIN RGA4"/>
    <property type="match status" value="1"/>
</dbReference>
<dbReference type="Pfam" id="PF00931">
    <property type="entry name" value="NB-ARC"/>
    <property type="match status" value="1"/>
</dbReference>
<evidence type="ECO:0000256" key="1">
    <source>
        <dbReference type="ARBA" id="ARBA00008894"/>
    </source>
</evidence>
<dbReference type="Pfam" id="PF18052">
    <property type="entry name" value="Rx_N"/>
    <property type="match status" value="1"/>
</dbReference>
<keyword evidence="3" id="KW-0677">Repeat</keyword>
<dbReference type="InterPro" id="IPR003591">
    <property type="entry name" value="Leu-rich_rpt_typical-subtyp"/>
</dbReference>
<dbReference type="InterPro" id="IPR032675">
    <property type="entry name" value="LRR_dom_sf"/>
</dbReference>
<feature type="domain" description="Disease resistance R13L4/SHOC-2-like LRR" evidence="10">
    <location>
        <begin position="622"/>
        <end position="913"/>
    </location>
</feature>
<evidence type="ECO:0000259" key="7">
    <source>
        <dbReference type="Pfam" id="PF00931"/>
    </source>
</evidence>
<dbReference type="InterPro" id="IPR058922">
    <property type="entry name" value="WHD_DRP"/>
</dbReference>